<dbReference type="EMBL" id="CP098755">
    <property type="protein sequence ID" value="USG67146.1"/>
    <property type="molecule type" value="Genomic_DNA"/>
</dbReference>
<dbReference type="NCBIfam" id="TIGR00350">
    <property type="entry name" value="lytR_cpsA_psr"/>
    <property type="match status" value="1"/>
</dbReference>
<dbReference type="InterPro" id="IPR004474">
    <property type="entry name" value="LytR_CpsA_psr"/>
</dbReference>
<gene>
    <name evidence="3" type="ORF">NDK47_07600</name>
</gene>
<dbReference type="Proteomes" id="UP001056500">
    <property type="component" value="Chromosome"/>
</dbReference>
<dbReference type="RefSeq" id="WP_251874249.1">
    <property type="nucleotide sequence ID" value="NZ_CP098755.1"/>
</dbReference>
<proteinExistence type="inferred from homology"/>
<dbReference type="Gene3D" id="3.40.630.190">
    <property type="entry name" value="LCP protein"/>
    <property type="match status" value="1"/>
</dbReference>
<reference evidence="3" key="1">
    <citation type="submission" date="2022-06" db="EMBL/GenBank/DDBJ databases">
        <title>Genome sequencing of Brevibacillus sp. BB3-R1.</title>
        <authorList>
            <person name="Heo J."/>
            <person name="Lee D."/>
            <person name="Won M."/>
            <person name="Han B.-H."/>
            <person name="Hong S.-B."/>
            <person name="Kwon S.-W."/>
        </authorList>
    </citation>
    <scope>NUCLEOTIDE SEQUENCE</scope>
    <source>
        <strain evidence="3">BB3-R1</strain>
    </source>
</reference>
<dbReference type="PANTHER" id="PTHR33392:SF6">
    <property type="entry name" value="POLYISOPRENYL-TEICHOIC ACID--PEPTIDOGLYCAN TEICHOIC ACID TRANSFERASE TAGU"/>
    <property type="match status" value="1"/>
</dbReference>
<protein>
    <submittedName>
        <fullName evidence="3">LCP family protein</fullName>
    </submittedName>
</protein>
<organism evidence="3 4">
    <name type="scientific">Brevibacillus ruminantium</name>
    <dbReference type="NCBI Taxonomy" id="2950604"/>
    <lineage>
        <taxon>Bacteria</taxon>
        <taxon>Bacillati</taxon>
        <taxon>Bacillota</taxon>
        <taxon>Bacilli</taxon>
        <taxon>Bacillales</taxon>
        <taxon>Paenibacillaceae</taxon>
        <taxon>Brevibacillus</taxon>
    </lineage>
</organism>
<feature type="domain" description="Cell envelope-related transcriptional attenuator" evidence="2">
    <location>
        <begin position="107"/>
        <end position="246"/>
    </location>
</feature>
<dbReference type="PANTHER" id="PTHR33392">
    <property type="entry name" value="POLYISOPRENYL-TEICHOIC ACID--PEPTIDOGLYCAN TEICHOIC ACID TRANSFERASE TAGU"/>
    <property type="match status" value="1"/>
</dbReference>
<comment type="similarity">
    <text evidence="1">Belongs to the LytR/CpsA/Psr (LCP) family.</text>
</comment>
<sequence length="331" mass="36719">MKPVKEWRRQTKWLAALVALCLLGLLAFAGSFVWSLYQTAADIYHPVERLPSVPRQLAVGAETAGAGLSVPVSNQPEAQKEESKQKKIETFLLLGVDRESNSPDRGRTDVILLVIYNQGSGKITLLSLPRDTYVEIAGKGKKDKVNHAYGYGVETTIATVENFMGVPVDHYVLANFDGFQKVIDLLGGITLDVDEHAALELELPAGERHLSGEQALTFARFRGDREGDFGRNARHQQVIKALVEQTRSLRSPGKIKEILSVVGDDLRTDVALTEMISLATSLNEWPEMTVEQLRYTGRPARFGPQSLSYVIIEEAEQKRVTEQLIQALRIP</sequence>
<keyword evidence="4" id="KW-1185">Reference proteome</keyword>
<evidence type="ECO:0000259" key="2">
    <source>
        <dbReference type="Pfam" id="PF03816"/>
    </source>
</evidence>
<name>A0ABY4WJ36_9BACL</name>
<accession>A0ABY4WJ36</accession>
<evidence type="ECO:0000256" key="1">
    <source>
        <dbReference type="ARBA" id="ARBA00006068"/>
    </source>
</evidence>
<dbReference type="InterPro" id="IPR050922">
    <property type="entry name" value="LytR/CpsA/Psr_CW_biosynth"/>
</dbReference>
<dbReference type="Pfam" id="PF03816">
    <property type="entry name" value="LytR_cpsA_psr"/>
    <property type="match status" value="1"/>
</dbReference>
<evidence type="ECO:0000313" key="3">
    <source>
        <dbReference type="EMBL" id="USG67146.1"/>
    </source>
</evidence>
<evidence type="ECO:0000313" key="4">
    <source>
        <dbReference type="Proteomes" id="UP001056500"/>
    </source>
</evidence>